<dbReference type="Proteomes" id="UP001630127">
    <property type="component" value="Unassembled WGS sequence"/>
</dbReference>
<accession>A0ABD3AVJ4</accession>
<name>A0ABD3AVJ4_9GENT</name>
<dbReference type="EMBL" id="JBJUIK010000002">
    <property type="protein sequence ID" value="KAL3535215.1"/>
    <property type="molecule type" value="Genomic_DNA"/>
</dbReference>
<dbReference type="AlphaFoldDB" id="A0ABD3AVJ4"/>
<proteinExistence type="predicted"/>
<comment type="caution">
    <text evidence="1">The sequence shown here is derived from an EMBL/GenBank/DDBJ whole genome shotgun (WGS) entry which is preliminary data.</text>
</comment>
<reference evidence="1 2" key="1">
    <citation type="submission" date="2024-11" db="EMBL/GenBank/DDBJ databases">
        <title>A near-complete genome assembly of Cinchona calisaya.</title>
        <authorList>
            <person name="Lian D.C."/>
            <person name="Zhao X.W."/>
            <person name="Wei L."/>
        </authorList>
    </citation>
    <scope>NUCLEOTIDE SEQUENCE [LARGE SCALE GENOMIC DNA]</scope>
    <source>
        <tissue evidence="1">Nenye</tissue>
    </source>
</reference>
<gene>
    <name evidence="1" type="ORF">ACH5RR_003676</name>
</gene>
<evidence type="ECO:0000313" key="2">
    <source>
        <dbReference type="Proteomes" id="UP001630127"/>
    </source>
</evidence>
<evidence type="ECO:0000313" key="1">
    <source>
        <dbReference type="EMBL" id="KAL3535215.1"/>
    </source>
</evidence>
<organism evidence="1 2">
    <name type="scientific">Cinchona calisaya</name>
    <dbReference type="NCBI Taxonomy" id="153742"/>
    <lineage>
        <taxon>Eukaryota</taxon>
        <taxon>Viridiplantae</taxon>
        <taxon>Streptophyta</taxon>
        <taxon>Embryophyta</taxon>
        <taxon>Tracheophyta</taxon>
        <taxon>Spermatophyta</taxon>
        <taxon>Magnoliopsida</taxon>
        <taxon>eudicotyledons</taxon>
        <taxon>Gunneridae</taxon>
        <taxon>Pentapetalae</taxon>
        <taxon>asterids</taxon>
        <taxon>lamiids</taxon>
        <taxon>Gentianales</taxon>
        <taxon>Rubiaceae</taxon>
        <taxon>Cinchonoideae</taxon>
        <taxon>Cinchoneae</taxon>
        <taxon>Cinchona</taxon>
    </lineage>
</organism>
<keyword evidence="2" id="KW-1185">Reference proteome</keyword>
<sequence>MLAFVVSRTSYLFHNKRYSYNNLLSIIKSNVHLVSLIKPLELYTHLSLEHDLVVTKPSRALTPTSVCWNFPLLGKAKLNVDGSFISFTGLARDRGSMSNGLNDSFYSWHLDALNREAPLLLAQVRFILNHIYREAKLVTDFLAQLGSGSPNLQLVLDSISTPRTLLSLVHLDAIRTPSIRIV</sequence>
<protein>
    <submittedName>
        <fullName evidence="1">Uncharacterized protein</fullName>
    </submittedName>
</protein>